<evidence type="ECO:0000313" key="2">
    <source>
        <dbReference type="EMBL" id="KAH7138765.1"/>
    </source>
</evidence>
<protein>
    <submittedName>
        <fullName evidence="2">Uncharacterized protein</fullName>
    </submittedName>
</protein>
<dbReference type="Proteomes" id="UP000700596">
    <property type="component" value="Unassembled WGS sequence"/>
</dbReference>
<feature type="region of interest" description="Disordered" evidence="1">
    <location>
        <begin position="28"/>
        <end position="52"/>
    </location>
</feature>
<comment type="caution">
    <text evidence="2">The sequence shown here is derived from an EMBL/GenBank/DDBJ whole genome shotgun (WGS) entry which is preliminary data.</text>
</comment>
<feature type="region of interest" description="Disordered" evidence="1">
    <location>
        <begin position="157"/>
        <end position="218"/>
    </location>
</feature>
<dbReference type="AlphaFoldDB" id="A0A9P9EIB4"/>
<dbReference type="EMBL" id="JAGMWT010000001">
    <property type="protein sequence ID" value="KAH7138765.1"/>
    <property type="molecule type" value="Genomic_DNA"/>
</dbReference>
<organism evidence="2 3">
    <name type="scientific">Dendryphion nanum</name>
    <dbReference type="NCBI Taxonomy" id="256645"/>
    <lineage>
        <taxon>Eukaryota</taxon>
        <taxon>Fungi</taxon>
        <taxon>Dikarya</taxon>
        <taxon>Ascomycota</taxon>
        <taxon>Pezizomycotina</taxon>
        <taxon>Dothideomycetes</taxon>
        <taxon>Pleosporomycetidae</taxon>
        <taxon>Pleosporales</taxon>
        <taxon>Torulaceae</taxon>
        <taxon>Dendryphion</taxon>
    </lineage>
</organism>
<name>A0A9P9EIB4_9PLEO</name>
<sequence length="286" mass="30636">MAQGIDTSRTDDAYWTWVAQTWGQDTANKYRPRTTHQSEASHPYGYTGKNVPGAEQVRQKATGGDYLISNATKAGLPGPANAFNQDYGYDTHGYGSGKETYPSGALNLGAQGGQAGAAPSGFQTATGAAPNMFANQLGYTQTAHAMKKNAGGIMQQTANQSPYAPPSSGSASNTSGQHVPTQKKRFASTGTGGTGNPDPRDVWEEGTEGNYWNPRHPNEGWWKLQSGAKGVLKMVPAENKTGGAPPEYPVIQLPEKVTTTGSHEYKPQTQTEMMMQQTQQPGNYWK</sequence>
<reference evidence="2" key="1">
    <citation type="journal article" date="2021" name="Nat. Commun.">
        <title>Genetic determinants of endophytism in the Arabidopsis root mycobiome.</title>
        <authorList>
            <person name="Mesny F."/>
            <person name="Miyauchi S."/>
            <person name="Thiergart T."/>
            <person name="Pickel B."/>
            <person name="Atanasova L."/>
            <person name="Karlsson M."/>
            <person name="Huettel B."/>
            <person name="Barry K.W."/>
            <person name="Haridas S."/>
            <person name="Chen C."/>
            <person name="Bauer D."/>
            <person name="Andreopoulos W."/>
            <person name="Pangilinan J."/>
            <person name="LaButti K."/>
            <person name="Riley R."/>
            <person name="Lipzen A."/>
            <person name="Clum A."/>
            <person name="Drula E."/>
            <person name="Henrissat B."/>
            <person name="Kohler A."/>
            <person name="Grigoriev I.V."/>
            <person name="Martin F.M."/>
            <person name="Hacquard S."/>
        </authorList>
    </citation>
    <scope>NUCLEOTIDE SEQUENCE</scope>
    <source>
        <strain evidence="2">MPI-CAGE-CH-0243</strain>
    </source>
</reference>
<proteinExistence type="predicted"/>
<gene>
    <name evidence="2" type="ORF">B0J11DRAFT_574715</name>
</gene>
<keyword evidence="3" id="KW-1185">Reference proteome</keyword>
<evidence type="ECO:0000313" key="3">
    <source>
        <dbReference type="Proteomes" id="UP000700596"/>
    </source>
</evidence>
<accession>A0A9P9EIB4</accession>
<evidence type="ECO:0000256" key="1">
    <source>
        <dbReference type="SAM" id="MobiDB-lite"/>
    </source>
</evidence>